<dbReference type="AlphaFoldDB" id="A0A814ETV8"/>
<dbReference type="Proteomes" id="UP000663845">
    <property type="component" value="Unassembled WGS sequence"/>
</dbReference>
<evidence type="ECO:0000313" key="2">
    <source>
        <dbReference type="Proteomes" id="UP000663845"/>
    </source>
</evidence>
<organism evidence="1 2">
    <name type="scientific">Adineta steineri</name>
    <dbReference type="NCBI Taxonomy" id="433720"/>
    <lineage>
        <taxon>Eukaryota</taxon>
        <taxon>Metazoa</taxon>
        <taxon>Spiralia</taxon>
        <taxon>Gnathifera</taxon>
        <taxon>Rotifera</taxon>
        <taxon>Eurotatoria</taxon>
        <taxon>Bdelloidea</taxon>
        <taxon>Adinetida</taxon>
        <taxon>Adinetidae</taxon>
        <taxon>Adineta</taxon>
    </lineage>
</organism>
<accession>A0A814ETV8</accession>
<gene>
    <name evidence="1" type="ORF">JYZ213_LOCUS14543</name>
</gene>
<dbReference type="EMBL" id="CAJNOG010000121">
    <property type="protein sequence ID" value="CAF0973862.1"/>
    <property type="molecule type" value="Genomic_DNA"/>
</dbReference>
<protein>
    <submittedName>
        <fullName evidence="1">Uncharacterized protein</fullName>
    </submittedName>
</protein>
<comment type="caution">
    <text evidence="1">The sequence shown here is derived from an EMBL/GenBank/DDBJ whole genome shotgun (WGS) entry which is preliminary data.</text>
</comment>
<name>A0A814ETV8_9BILA</name>
<sequence length="173" mass="20260">MYRSACYIDEPHTHRRSQDKLDQNQRQYNTQTNNLYLDPHTGTVYRYVPNKNQTSTVTYYQPASQPNSSTKLYKCADCGCMTTYQHRHHIHSTARRISTDIDDPGYESGNRKIIRHRHYIDVTSSDSDSEENPTEYDLNVLNEACERAKKVQHRSQTLSRHINRQLNLILATI</sequence>
<proteinExistence type="predicted"/>
<reference evidence="1" key="1">
    <citation type="submission" date="2021-02" db="EMBL/GenBank/DDBJ databases">
        <authorList>
            <person name="Nowell W R."/>
        </authorList>
    </citation>
    <scope>NUCLEOTIDE SEQUENCE</scope>
</reference>
<evidence type="ECO:0000313" key="1">
    <source>
        <dbReference type="EMBL" id="CAF0973862.1"/>
    </source>
</evidence>